<organism evidence="1 2">
    <name type="scientific">Puccinia coronata f. sp. avenae</name>
    <dbReference type="NCBI Taxonomy" id="200324"/>
    <lineage>
        <taxon>Eukaryota</taxon>
        <taxon>Fungi</taxon>
        <taxon>Dikarya</taxon>
        <taxon>Basidiomycota</taxon>
        <taxon>Pucciniomycotina</taxon>
        <taxon>Pucciniomycetes</taxon>
        <taxon>Pucciniales</taxon>
        <taxon>Pucciniaceae</taxon>
        <taxon>Puccinia</taxon>
    </lineage>
</organism>
<protein>
    <submittedName>
        <fullName evidence="1">Uncharacterized protein</fullName>
    </submittedName>
</protein>
<name>A0A2N5UBL2_9BASI</name>
<comment type="caution">
    <text evidence="1">The sequence shown here is derived from an EMBL/GenBank/DDBJ whole genome shotgun (WGS) entry which is preliminary data.</text>
</comment>
<dbReference type="Proteomes" id="UP000235392">
    <property type="component" value="Unassembled WGS sequence"/>
</dbReference>
<proteinExistence type="predicted"/>
<dbReference type="EMBL" id="PGCI01000184">
    <property type="protein sequence ID" value="PLW35098.1"/>
    <property type="molecule type" value="Genomic_DNA"/>
</dbReference>
<dbReference type="AlphaFoldDB" id="A0A2N5UBL2"/>
<sequence length="197" mass="21888">MFARLPGGSPGELALHQLSRRAPKELVLHQLTRRAPGKLILHQLPRRALRELALYQLSVSWQAGIFLPACQEATSVSWYGMYQLAKRHFQRAGTLPALQEVLPASWYSTSLPGGSPNKLVLISAHQESPEYSAPACWGSAGKRFCRVGIWRVPTAGTRLFFHPKSRHPHPYPAPVGRYLLEANRYPQTGAGYPQTGT</sequence>
<reference evidence="1 2" key="1">
    <citation type="submission" date="2017-11" db="EMBL/GenBank/DDBJ databases">
        <title>De novo assembly and phasing of dikaryotic genomes from two isolates of Puccinia coronata f. sp. avenae, the causal agent of oat crown rust.</title>
        <authorList>
            <person name="Miller M.E."/>
            <person name="Zhang Y."/>
            <person name="Omidvar V."/>
            <person name="Sperschneider J."/>
            <person name="Schwessinger B."/>
            <person name="Raley C."/>
            <person name="Palmer J.M."/>
            <person name="Garnica D."/>
            <person name="Upadhyaya N."/>
            <person name="Rathjen J."/>
            <person name="Taylor J.M."/>
            <person name="Park R.F."/>
            <person name="Dodds P.N."/>
            <person name="Hirsch C.D."/>
            <person name="Kianian S.F."/>
            <person name="Figueroa M."/>
        </authorList>
    </citation>
    <scope>NUCLEOTIDE SEQUENCE [LARGE SCALE GENOMIC DNA]</scope>
    <source>
        <strain evidence="1">12SD80</strain>
    </source>
</reference>
<gene>
    <name evidence="1" type="ORF">PCASD_13000</name>
</gene>
<evidence type="ECO:0000313" key="1">
    <source>
        <dbReference type="EMBL" id="PLW35098.1"/>
    </source>
</evidence>
<evidence type="ECO:0000313" key="2">
    <source>
        <dbReference type="Proteomes" id="UP000235392"/>
    </source>
</evidence>
<accession>A0A2N5UBL2</accession>